<accession>A0AAW4PFJ0</accession>
<dbReference type="SUPFAM" id="SSF50249">
    <property type="entry name" value="Nucleic acid-binding proteins"/>
    <property type="match status" value="1"/>
</dbReference>
<feature type="compositionally biased region" description="Basic and acidic residues" evidence="1">
    <location>
        <begin position="124"/>
        <end position="138"/>
    </location>
</feature>
<evidence type="ECO:0008006" key="4">
    <source>
        <dbReference type="Google" id="ProtNLM"/>
    </source>
</evidence>
<dbReference type="EMBL" id="RKLT01000011">
    <property type="protein sequence ID" value="MBX0296837.1"/>
    <property type="molecule type" value="Genomic_DNA"/>
</dbReference>
<feature type="compositionally biased region" description="Basic and acidic residues" evidence="1">
    <location>
        <begin position="64"/>
        <end position="116"/>
    </location>
</feature>
<feature type="compositionally biased region" description="Acidic residues" evidence="1">
    <location>
        <begin position="32"/>
        <end position="44"/>
    </location>
</feature>
<keyword evidence="3" id="KW-1185">Reference proteome</keyword>
<protein>
    <recommendedName>
        <fullName evidence="4">Nucleic acid binding OB-fold tRNA/helicase-type</fullName>
    </recommendedName>
</protein>
<sequence length="348" mass="37439">MYANDSGSKKASSDIDQQLQLGAHVDGGPEQLLEEVAETANGDELDYRPNRGSDSRGNYYARQNDYDWTRSTDVAPDRRHGETLAAQEQRHGENAEQARHSKQARDAHGEIDREASARQLTTSEQERPETFEAKSDPRAEMDADALADVNQDATTVSDETGISHAAASRLVAGHTTESDSRFDGVFGALTAARAAMNAPVPVADMNPHGYEATIEGTVTHLIDDPAAPNQYQVAYVEDADGDTAKVTVWVKSVHGGAMVRTLHEGDRVRICAGKPGEYNGLKTLAVTSKTAMCILERGDGPAPTGDCRASFGCSGESPRLAPWDVESDAHAWVNQMDMAKAVEVTLAD</sequence>
<proteinExistence type="predicted"/>
<dbReference type="Gene3D" id="2.40.50.140">
    <property type="entry name" value="Nucleic acid-binding proteins"/>
    <property type="match status" value="1"/>
</dbReference>
<evidence type="ECO:0000313" key="2">
    <source>
        <dbReference type="EMBL" id="MBX0296837.1"/>
    </source>
</evidence>
<dbReference type="RefSeq" id="WP_220581430.1">
    <property type="nucleotide sequence ID" value="NZ_RKLT01000011.1"/>
</dbReference>
<comment type="caution">
    <text evidence="2">The sequence shown here is derived from an EMBL/GenBank/DDBJ whole genome shotgun (WGS) entry which is preliminary data.</text>
</comment>
<evidence type="ECO:0000256" key="1">
    <source>
        <dbReference type="SAM" id="MobiDB-lite"/>
    </source>
</evidence>
<name>A0AAW4PFJ0_9EURY</name>
<dbReference type="AlphaFoldDB" id="A0AAW4PFJ0"/>
<organism evidence="2 3">
    <name type="scientific">Haloarcula nitratireducens</name>
    <dbReference type="NCBI Taxonomy" id="2487749"/>
    <lineage>
        <taxon>Archaea</taxon>
        <taxon>Methanobacteriati</taxon>
        <taxon>Methanobacteriota</taxon>
        <taxon>Stenosarchaea group</taxon>
        <taxon>Halobacteria</taxon>
        <taxon>Halobacteriales</taxon>
        <taxon>Haloarculaceae</taxon>
        <taxon>Haloarcula</taxon>
    </lineage>
</organism>
<reference evidence="2 3" key="1">
    <citation type="submission" date="2021-06" db="EMBL/GenBank/DDBJ databases">
        <title>Halomicroarcula sp. a new haloarchaeum isolated from saline soil.</title>
        <authorList>
            <person name="Duran-Viseras A."/>
            <person name="Sanchez-Porro C."/>
            <person name="Ventosa A."/>
        </authorList>
    </citation>
    <scope>NUCLEOTIDE SEQUENCE [LARGE SCALE GENOMIC DNA]</scope>
    <source>
        <strain evidence="2 3">F27</strain>
    </source>
</reference>
<evidence type="ECO:0000313" key="3">
    <source>
        <dbReference type="Proteomes" id="UP001430455"/>
    </source>
</evidence>
<dbReference type="Proteomes" id="UP001430455">
    <property type="component" value="Unassembled WGS sequence"/>
</dbReference>
<dbReference type="InterPro" id="IPR012340">
    <property type="entry name" value="NA-bd_OB-fold"/>
</dbReference>
<feature type="compositionally biased region" description="Basic and acidic residues" evidence="1">
    <location>
        <begin position="45"/>
        <end position="54"/>
    </location>
</feature>
<gene>
    <name evidence="2" type="ORF">EGH23_18315</name>
</gene>
<feature type="region of interest" description="Disordered" evidence="1">
    <location>
        <begin position="1"/>
        <end position="138"/>
    </location>
</feature>